<reference evidence="2" key="2">
    <citation type="submission" date="2015-01" db="EMBL/GenBank/DDBJ databases">
        <title>Evolutionary Origins and Diversification of the Mycorrhizal Mutualists.</title>
        <authorList>
            <consortium name="DOE Joint Genome Institute"/>
            <consortium name="Mycorrhizal Genomics Consortium"/>
            <person name="Kohler A."/>
            <person name="Kuo A."/>
            <person name="Nagy L.G."/>
            <person name="Floudas D."/>
            <person name="Copeland A."/>
            <person name="Barry K.W."/>
            <person name="Cichocki N."/>
            <person name="Veneault-Fourrey C."/>
            <person name="LaButti K."/>
            <person name="Lindquist E.A."/>
            <person name="Lipzen A."/>
            <person name="Lundell T."/>
            <person name="Morin E."/>
            <person name="Murat C."/>
            <person name="Riley R."/>
            <person name="Ohm R."/>
            <person name="Sun H."/>
            <person name="Tunlid A."/>
            <person name="Henrissat B."/>
            <person name="Grigoriev I.V."/>
            <person name="Hibbett D.S."/>
            <person name="Martin F."/>
        </authorList>
    </citation>
    <scope>NUCLEOTIDE SEQUENCE [LARGE SCALE GENOMIC DNA]</scope>
    <source>
        <strain evidence="2">Foug A</strain>
    </source>
</reference>
<accession>A0A0C3AUP3</accession>
<evidence type="ECO:0000313" key="1">
    <source>
        <dbReference type="EMBL" id="KIM68672.1"/>
    </source>
</evidence>
<dbReference type="InParanoid" id="A0A0C3AUP3"/>
<sequence length="108" mass="11914">MDAVIDFDHHFPLHIAPSLMNANLLETGERIPVAAGALLFPAVDGRSVLTRSACHRRAEQLEFNLRGEANKVGCRGLDDAGTLDRVVFAMYLYRCEWTPAGWLRGGFG</sequence>
<proteinExistence type="predicted"/>
<dbReference type="Proteomes" id="UP000053989">
    <property type="component" value="Unassembled WGS sequence"/>
</dbReference>
<dbReference type="EMBL" id="KN822008">
    <property type="protein sequence ID" value="KIM68672.1"/>
    <property type="molecule type" value="Genomic_DNA"/>
</dbReference>
<gene>
    <name evidence="1" type="ORF">SCLCIDRAFT_888655</name>
</gene>
<reference evidence="1 2" key="1">
    <citation type="submission" date="2014-04" db="EMBL/GenBank/DDBJ databases">
        <authorList>
            <consortium name="DOE Joint Genome Institute"/>
            <person name="Kuo A."/>
            <person name="Kohler A."/>
            <person name="Nagy L.G."/>
            <person name="Floudas D."/>
            <person name="Copeland A."/>
            <person name="Barry K.W."/>
            <person name="Cichocki N."/>
            <person name="Veneault-Fourrey C."/>
            <person name="LaButti K."/>
            <person name="Lindquist E.A."/>
            <person name="Lipzen A."/>
            <person name="Lundell T."/>
            <person name="Morin E."/>
            <person name="Murat C."/>
            <person name="Sun H."/>
            <person name="Tunlid A."/>
            <person name="Henrissat B."/>
            <person name="Grigoriev I.V."/>
            <person name="Hibbett D.S."/>
            <person name="Martin F."/>
            <person name="Nordberg H.P."/>
            <person name="Cantor M.N."/>
            <person name="Hua S.X."/>
        </authorList>
    </citation>
    <scope>NUCLEOTIDE SEQUENCE [LARGE SCALE GENOMIC DNA]</scope>
    <source>
        <strain evidence="1 2">Foug A</strain>
    </source>
</reference>
<dbReference type="AlphaFoldDB" id="A0A0C3AUP3"/>
<keyword evidence="2" id="KW-1185">Reference proteome</keyword>
<evidence type="ECO:0000313" key="2">
    <source>
        <dbReference type="Proteomes" id="UP000053989"/>
    </source>
</evidence>
<protein>
    <submittedName>
        <fullName evidence="1">Uncharacterized protein</fullName>
    </submittedName>
</protein>
<dbReference type="HOGENOM" id="CLU_2198552_0_0_1"/>
<name>A0A0C3AUP3_9AGAM</name>
<organism evidence="1 2">
    <name type="scientific">Scleroderma citrinum Foug A</name>
    <dbReference type="NCBI Taxonomy" id="1036808"/>
    <lineage>
        <taxon>Eukaryota</taxon>
        <taxon>Fungi</taxon>
        <taxon>Dikarya</taxon>
        <taxon>Basidiomycota</taxon>
        <taxon>Agaricomycotina</taxon>
        <taxon>Agaricomycetes</taxon>
        <taxon>Agaricomycetidae</taxon>
        <taxon>Boletales</taxon>
        <taxon>Sclerodermatineae</taxon>
        <taxon>Sclerodermataceae</taxon>
        <taxon>Scleroderma</taxon>
    </lineage>
</organism>